<dbReference type="HOGENOM" id="CLU_007383_1_7_9"/>
<dbReference type="InterPro" id="IPR001509">
    <property type="entry name" value="Epimerase_deHydtase"/>
</dbReference>
<evidence type="ECO:0000256" key="4">
    <source>
        <dbReference type="ARBA" id="ARBA00023144"/>
    </source>
</evidence>
<comment type="pathway">
    <text evidence="1">Carbohydrate metabolism; galactose metabolism.</text>
</comment>
<comment type="caution">
    <text evidence="8">The sequence shown here is derived from an EMBL/GenBank/DDBJ whole genome shotgun (WGS) entry which is preliminary data.</text>
</comment>
<protein>
    <recommendedName>
        <fullName evidence="3">UDP-glucose 4-epimerase</fullName>
    </recommendedName>
    <alternativeName>
        <fullName evidence="6">Galactowaldenase</fullName>
    </alternativeName>
    <alternativeName>
        <fullName evidence="5">UDP-galactose 4-epimerase</fullName>
    </alternativeName>
</protein>
<dbReference type="GO" id="GO:0016853">
    <property type="term" value="F:isomerase activity"/>
    <property type="evidence" value="ECO:0007669"/>
    <property type="project" value="UniProtKB-KW"/>
</dbReference>
<dbReference type="GeneID" id="77009857"/>
<keyword evidence="8" id="KW-0413">Isomerase</keyword>
<dbReference type="SUPFAM" id="SSF51735">
    <property type="entry name" value="NAD(P)-binding Rossmann-fold domains"/>
    <property type="match status" value="1"/>
</dbReference>
<comment type="similarity">
    <text evidence="2">Belongs to the NAD(P)-dependent epimerase/dehydratase family.</text>
</comment>
<keyword evidence="9" id="KW-1185">Reference proteome</keyword>
<dbReference type="STRING" id="44252.DJ90_3666"/>
<dbReference type="Pfam" id="PF01370">
    <property type="entry name" value="Epimerase"/>
    <property type="match status" value="1"/>
</dbReference>
<dbReference type="RefSeq" id="WP_051985745.1">
    <property type="nucleotide sequence ID" value="NZ_BOSD01000030.1"/>
</dbReference>
<feature type="domain" description="NAD-dependent epimerase/dehydratase" evidence="7">
    <location>
        <begin position="3"/>
        <end position="233"/>
    </location>
</feature>
<dbReference type="PANTHER" id="PTHR43725">
    <property type="entry name" value="UDP-GLUCOSE 4-EPIMERASE"/>
    <property type="match status" value="1"/>
</dbReference>
<evidence type="ECO:0000256" key="6">
    <source>
        <dbReference type="ARBA" id="ARBA00033067"/>
    </source>
</evidence>
<dbReference type="OrthoDB" id="9771073at2"/>
<evidence type="ECO:0000256" key="3">
    <source>
        <dbReference type="ARBA" id="ARBA00018569"/>
    </source>
</evidence>
<reference evidence="8 9" key="1">
    <citation type="submission" date="2014-04" db="EMBL/GenBank/DDBJ databases">
        <authorList>
            <person name="Bishop-Lilly K.A."/>
            <person name="Broomall S.M."/>
            <person name="Chain P.S."/>
            <person name="Chertkov O."/>
            <person name="Coyne S.R."/>
            <person name="Daligault H.E."/>
            <person name="Davenport K.W."/>
            <person name="Erkkila T."/>
            <person name="Frey K.G."/>
            <person name="Gibbons H.S."/>
            <person name="Gu W."/>
            <person name="Jaissle J."/>
            <person name="Johnson S.L."/>
            <person name="Koroleva G.I."/>
            <person name="Ladner J.T."/>
            <person name="Lo C.-C."/>
            <person name="Minogue T.D."/>
            <person name="Munk C."/>
            <person name="Palacios G.F."/>
            <person name="Redden C.L."/>
            <person name="Rosenzweig C.N."/>
            <person name="Scholz M.B."/>
            <person name="Teshima H."/>
            <person name="Xu Y."/>
        </authorList>
    </citation>
    <scope>NUCLEOTIDE SEQUENCE [LARGE SCALE GENOMIC DNA]</scope>
    <source>
        <strain evidence="8 9">8244</strain>
    </source>
</reference>
<dbReference type="EMBL" id="JMQA01000008">
    <property type="protein sequence ID" value="KFN11602.1"/>
    <property type="molecule type" value="Genomic_DNA"/>
</dbReference>
<evidence type="ECO:0000313" key="9">
    <source>
        <dbReference type="Proteomes" id="UP000029278"/>
    </source>
</evidence>
<sequence length="330" mass="36209">MKVLVTGGAGFIGRHTVELLVAQGDQVVVVDRAAAVRNLGRDKSVTVYQLDIVSEELEHVFALERPDSVIHLAAQISVQRSLQKPLDDAETNIMGTIRLLQLCARYEVRKIIYASSAAVYGNPREVPVKETHATEPLSCYGVSKLVAEMYIQSFAGRYNLDYSILRYANVYGIRETRTGEDGVLTAFVERMIAGLPLEVYGDGSQTRDFIYVKDVAAANAAALRTGSRQVMNISSGTGISLLEAVDVLRELSGRNVSPQHRPPQSGDIEHSVLDNGKARDVLWWQPAYSFYAGLQEMVEFEAEARKNPLLVQRVGTAAEDGAEYTETSVG</sequence>
<dbReference type="PANTHER" id="PTHR43725:SF53">
    <property type="entry name" value="UDP-ARABINOSE 4-EPIMERASE 1"/>
    <property type="match status" value="1"/>
</dbReference>
<name>A0A090ZLY8_PAEMA</name>
<evidence type="ECO:0000256" key="5">
    <source>
        <dbReference type="ARBA" id="ARBA00031367"/>
    </source>
</evidence>
<evidence type="ECO:0000313" key="8">
    <source>
        <dbReference type="EMBL" id="KFN11602.1"/>
    </source>
</evidence>
<organism evidence="8 9">
    <name type="scientific">Paenibacillus macerans</name>
    <name type="common">Bacillus macerans</name>
    <dbReference type="NCBI Taxonomy" id="44252"/>
    <lineage>
        <taxon>Bacteria</taxon>
        <taxon>Bacillati</taxon>
        <taxon>Bacillota</taxon>
        <taxon>Bacilli</taxon>
        <taxon>Bacillales</taxon>
        <taxon>Paenibacillaceae</taxon>
        <taxon>Paenibacillus</taxon>
    </lineage>
</organism>
<proteinExistence type="inferred from homology"/>
<evidence type="ECO:0000256" key="2">
    <source>
        <dbReference type="ARBA" id="ARBA00007637"/>
    </source>
</evidence>
<dbReference type="GO" id="GO:0006012">
    <property type="term" value="P:galactose metabolic process"/>
    <property type="evidence" value="ECO:0007669"/>
    <property type="project" value="UniProtKB-KW"/>
</dbReference>
<dbReference type="Proteomes" id="UP000029278">
    <property type="component" value="Unassembled WGS sequence"/>
</dbReference>
<dbReference type="Gene3D" id="3.40.50.720">
    <property type="entry name" value="NAD(P)-binding Rossmann-like Domain"/>
    <property type="match status" value="1"/>
</dbReference>
<keyword evidence="4" id="KW-0299">Galactose metabolism</keyword>
<evidence type="ECO:0000256" key="1">
    <source>
        <dbReference type="ARBA" id="ARBA00004947"/>
    </source>
</evidence>
<evidence type="ECO:0000259" key="7">
    <source>
        <dbReference type="Pfam" id="PF01370"/>
    </source>
</evidence>
<keyword evidence="4" id="KW-0119">Carbohydrate metabolism</keyword>
<gene>
    <name evidence="8" type="ORF">DJ90_3666</name>
</gene>
<dbReference type="InterPro" id="IPR036291">
    <property type="entry name" value="NAD(P)-bd_dom_sf"/>
</dbReference>
<dbReference type="PATRIC" id="fig|44252.3.peg.471"/>
<accession>A0A090ZLY8</accession>
<dbReference type="AlphaFoldDB" id="A0A090ZLY8"/>